<accession>M4CQX0</accession>
<reference evidence="2" key="3">
    <citation type="submission" date="2023-03" db="UniProtKB">
        <authorList>
            <consortium name="EnsemblPlants"/>
        </authorList>
    </citation>
    <scope>IDENTIFICATION</scope>
    <source>
        <strain evidence="2">cv. Chiifu-401-42</strain>
    </source>
</reference>
<proteinExistence type="predicted"/>
<protein>
    <submittedName>
        <fullName evidence="2">Uncharacterized protein</fullName>
    </submittedName>
</protein>
<dbReference type="SMR" id="M4CQX0"/>
<dbReference type="InParanoid" id="M4CQX0"/>
<feature type="region of interest" description="Disordered" evidence="1">
    <location>
        <begin position="108"/>
        <end position="134"/>
    </location>
</feature>
<organism evidence="2 3">
    <name type="scientific">Brassica campestris</name>
    <name type="common">Field mustard</name>
    <dbReference type="NCBI Taxonomy" id="3711"/>
    <lineage>
        <taxon>Eukaryota</taxon>
        <taxon>Viridiplantae</taxon>
        <taxon>Streptophyta</taxon>
        <taxon>Embryophyta</taxon>
        <taxon>Tracheophyta</taxon>
        <taxon>Spermatophyta</taxon>
        <taxon>Magnoliopsida</taxon>
        <taxon>eudicotyledons</taxon>
        <taxon>Gunneridae</taxon>
        <taxon>Pentapetalae</taxon>
        <taxon>rosids</taxon>
        <taxon>malvids</taxon>
        <taxon>Brassicales</taxon>
        <taxon>Brassicaceae</taxon>
        <taxon>Brassiceae</taxon>
        <taxon>Brassica</taxon>
    </lineage>
</organism>
<dbReference type="Proteomes" id="UP000011750">
    <property type="component" value="Chromosome A03"/>
</dbReference>
<evidence type="ECO:0000313" key="2">
    <source>
        <dbReference type="EnsemblPlants" id="Bra006611.1-P"/>
    </source>
</evidence>
<dbReference type="HOGENOM" id="CLU_1899148_0_0_1"/>
<dbReference type="Gramene" id="Bra006611.1">
    <property type="protein sequence ID" value="Bra006611.1-P"/>
    <property type="gene ID" value="Bra006611"/>
</dbReference>
<evidence type="ECO:0000256" key="1">
    <source>
        <dbReference type="SAM" id="MobiDB-lite"/>
    </source>
</evidence>
<dbReference type="EnsemblPlants" id="Bra006611.1">
    <property type="protein sequence ID" value="Bra006611.1-P"/>
    <property type="gene ID" value="Bra006611"/>
</dbReference>
<reference evidence="2 3" key="2">
    <citation type="journal article" date="2018" name="Hortic Res">
        <title>Improved Brassica rapa reference genome by single-molecule sequencing and chromosome conformation capture technologies.</title>
        <authorList>
            <person name="Zhang L."/>
            <person name="Cai X."/>
            <person name="Wu J."/>
            <person name="Liu M."/>
            <person name="Grob S."/>
            <person name="Cheng F."/>
            <person name="Liang J."/>
            <person name="Cai C."/>
            <person name="Liu Z."/>
            <person name="Liu B."/>
            <person name="Wang F."/>
            <person name="Li S."/>
            <person name="Liu F."/>
            <person name="Li X."/>
            <person name="Cheng L."/>
            <person name="Yang W."/>
            <person name="Li M.H."/>
            <person name="Grossniklaus U."/>
            <person name="Zheng H."/>
            <person name="Wang X."/>
        </authorList>
    </citation>
    <scope>NUCLEOTIDE SEQUENCE [LARGE SCALE GENOMIC DNA]</scope>
    <source>
        <strain evidence="2 3">cv. Chiifu-401-42</strain>
    </source>
</reference>
<keyword evidence="3" id="KW-1185">Reference proteome</keyword>
<evidence type="ECO:0000313" key="3">
    <source>
        <dbReference type="Proteomes" id="UP000011750"/>
    </source>
</evidence>
<sequence length="134" mass="15147">MALRTEAILRIAIETQKIMARYPLPYFSLKEACKSVQCFITIRVLDDHDSLLGSISGKEHMLLVSLMGDHVMFKSTSDLEPLSQRTAQRLIAHSMGFKLPASGFGSKELRDQEAARKSRIVSRHKQRDDAWGDD</sequence>
<dbReference type="AlphaFoldDB" id="M4CQX0"/>
<name>M4CQX0_BRACM</name>
<reference evidence="2 3" key="1">
    <citation type="journal article" date="2011" name="Nat. Genet.">
        <title>The genome of the mesopolyploid crop species Brassica rapa.</title>
        <authorList>
            <consortium name="Brassica rapa Genome Sequencing Project Consortium"/>
            <person name="Wang X."/>
            <person name="Wang H."/>
            <person name="Wang J."/>
            <person name="Sun R."/>
            <person name="Wu J."/>
            <person name="Liu S."/>
            <person name="Bai Y."/>
            <person name="Mun J.H."/>
            <person name="Bancroft I."/>
            <person name="Cheng F."/>
            <person name="Huang S."/>
            <person name="Li X."/>
            <person name="Hua W."/>
            <person name="Wang J."/>
            <person name="Wang X."/>
            <person name="Freeling M."/>
            <person name="Pires J.C."/>
            <person name="Paterson A.H."/>
            <person name="Chalhoub B."/>
            <person name="Wang B."/>
            <person name="Hayward A."/>
            <person name="Sharpe A.G."/>
            <person name="Park B.S."/>
            <person name="Weisshaar B."/>
            <person name="Liu B."/>
            <person name="Li B."/>
            <person name="Liu B."/>
            <person name="Tong C."/>
            <person name="Song C."/>
            <person name="Duran C."/>
            <person name="Peng C."/>
            <person name="Geng C."/>
            <person name="Koh C."/>
            <person name="Lin C."/>
            <person name="Edwards D."/>
            <person name="Mu D."/>
            <person name="Shen D."/>
            <person name="Soumpourou E."/>
            <person name="Li F."/>
            <person name="Fraser F."/>
            <person name="Conant G."/>
            <person name="Lassalle G."/>
            <person name="King G.J."/>
            <person name="Bonnema G."/>
            <person name="Tang H."/>
            <person name="Wang H."/>
            <person name="Belcram H."/>
            <person name="Zhou H."/>
            <person name="Hirakawa H."/>
            <person name="Abe H."/>
            <person name="Guo H."/>
            <person name="Wang H."/>
            <person name="Jin H."/>
            <person name="Parkin I.A."/>
            <person name="Batley J."/>
            <person name="Kim J.S."/>
            <person name="Just J."/>
            <person name="Li J."/>
            <person name="Xu J."/>
            <person name="Deng J."/>
            <person name="Kim J.A."/>
            <person name="Li J."/>
            <person name="Yu J."/>
            <person name="Meng J."/>
            <person name="Wang J."/>
            <person name="Min J."/>
            <person name="Poulain J."/>
            <person name="Wang J."/>
            <person name="Hatakeyama K."/>
            <person name="Wu K."/>
            <person name="Wang L."/>
            <person name="Fang L."/>
            <person name="Trick M."/>
            <person name="Links M.G."/>
            <person name="Zhao M."/>
            <person name="Jin M."/>
            <person name="Ramchiary N."/>
            <person name="Drou N."/>
            <person name="Berkman P.J."/>
            <person name="Cai Q."/>
            <person name="Huang Q."/>
            <person name="Li R."/>
            <person name="Tabata S."/>
            <person name="Cheng S."/>
            <person name="Zhang S."/>
            <person name="Zhang S."/>
            <person name="Huang S."/>
            <person name="Sato S."/>
            <person name="Sun S."/>
            <person name="Kwon S.J."/>
            <person name="Choi S.R."/>
            <person name="Lee T.H."/>
            <person name="Fan W."/>
            <person name="Zhao X."/>
            <person name="Tan X."/>
            <person name="Xu X."/>
            <person name="Wang Y."/>
            <person name="Qiu Y."/>
            <person name="Yin Y."/>
            <person name="Li Y."/>
            <person name="Du Y."/>
            <person name="Liao Y."/>
            <person name="Lim Y."/>
            <person name="Narusaka Y."/>
            <person name="Wang Y."/>
            <person name="Wang Z."/>
            <person name="Li Z."/>
            <person name="Wang Z."/>
            <person name="Xiong Z."/>
            <person name="Zhang Z."/>
        </authorList>
    </citation>
    <scope>NUCLEOTIDE SEQUENCE [LARGE SCALE GENOMIC DNA]</scope>
    <source>
        <strain evidence="2 3">cv. Chiifu-401-42</strain>
    </source>
</reference>
<dbReference type="STRING" id="51351.M4CQX0"/>